<evidence type="ECO:0000256" key="3">
    <source>
        <dbReference type="ARBA" id="ARBA00022679"/>
    </source>
</evidence>
<dbReference type="SUPFAM" id="SSF53448">
    <property type="entry name" value="Nucleotide-diphospho-sugar transferases"/>
    <property type="match status" value="1"/>
</dbReference>
<protein>
    <recommendedName>
        <fullName evidence="2">UTP--glucose-1-phosphate uridylyltransferase</fullName>
        <ecNumber evidence="2">2.7.7.9</ecNumber>
    </recommendedName>
</protein>
<organism evidence="7 8">
    <name type="scientific">bacterium (Candidatus Gribaldobacteria) CG10_big_fil_rev_8_21_14_0_10_37_46</name>
    <dbReference type="NCBI Taxonomy" id="2014276"/>
    <lineage>
        <taxon>Bacteria</taxon>
        <taxon>Candidatus Gribaldobacteria</taxon>
    </lineage>
</organism>
<evidence type="ECO:0000259" key="6">
    <source>
        <dbReference type="Pfam" id="PF00483"/>
    </source>
</evidence>
<keyword evidence="4 7" id="KW-0548">Nucleotidyltransferase</keyword>
<dbReference type="Proteomes" id="UP000230882">
    <property type="component" value="Unassembled WGS sequence"/>
</dbReference>
<dbReference type="EMBL" id="PFAU01000012">
    <property type="protein sequence ID" value="PIR91378.1"/>
    <property type="molecule type" value="Genomic_DNA"/>
</dbReference>
<dbReference type="PANTHER" id="PTHR43197:SF1">
    <property type="entry name" value="UTP--GLUCOSE-1-PHOSPHATE URIDYLYLTRANSFERASE"/>
    <property type="match status" value="1"/>
</dbReference>
<sequence length="291" mass="33060">MDIKKAIIPVAGLGTRFLPLTKVLSKPLLPLVDRPMVDYIVQEAKESGVERIIFVLAEDKKNILDYFKKNLRLENILLKRNQKEILKSLKRFDKELEGISFSAVIQQAPRGDGDAILRAQKLINKDACGVLFGDDIIVARVPALEQLSNIFKTCQKPILCLKKVPQDKLSSYGVVKVEKIAHRLYKVKDIIEKPKAETEAPSDLAIVGRYIITPLVFDYLKKTRANNKGEIVLAEALRAMLKDGKMIYGYEIEGEWLECGNKVDWLKSNLYLCLNHPEFGPLLRDFLKKIK</sequence>
<keyword evidence="3 7" id="KW-0808">Transferase</keyword>
<accession>A0A2H0UX22</accession>
<reference evidence="8" key="1">
    <citation type="submission" date="2017-09" db="EMBL/GenBank/DDBJ databases">
        <title>Depth-based differentiation of microbial function through sediment-hosted aquifers and enrichment of novel symbionts in the deep terrestrial subsurface.</title>
        <authorList>
            <person name="Probst A.J."/>
            <person name="Ladd B."/>
            <person name="Jarett J.K."/>
            <person name="Geller-Mcgrath D.E."/>
            <person name="Sieber C.M.K."/>
            <person name="Emerson J.B."/>
            <person name="Anantharaman K."/>
            <person name="Thomas B.C."/>
            <person name="Malmstrom R."/>
            <person name="Stieglmeier M."/>
            <person name="Klingl A."/>
            <person name="Woyke T."/>
            <person name="Ryan C.M."/>
            <person name="Banfield J.F."/>
        </authorList>
    </citation>
    <scope>NUCLEOTIDE SEQUENCE [LARGE SCALE GENOMIC DNA]</scope>
</reference>
<comment type="similarity">
    <text evidence="1">Belongs to the UDPGP type 2 family.</text>
</comment>
<dbReference type="InterPro" id="IPR029044">
    <property type="entry name" value="Nucleotide-diphossugar_trans"/>
</dbReference>
<name>A0A2H0UX22_9BACT</name>
<dbReference type="Gene3D" id="3.90.550.10">
    <property type="entry name" value="Spore Coat Polysaccharide Biosynthesis Protein SpsA, Chain A"/>
    <property type="match status" value="1"/>
</dbReference>
<dbReference type="GO" id="GO:0006011">
    <property type="term" value="P:UDP-alpha-D-glucose metabolic process"/>
    <property type="evidence" value="ECO:0007669"/>
    <property type="project" value="InterPro"/>
</dbReference>
<dbReference type="Pfam" id="PF00483">
    <property type="entry name" value="NTP_transferase"/>
    <property type="match status" value="1"/>
</dbReference>
<evidence type="ECO:0000256" key="5">
    <source>
        <dbReference type="ARBA" id="ARBA00048128"/>
    </source>
</evidence>
<feature type="domain" description="Nucleotidyl transferase" evidence="6">
    <location>
        <begin position="5"/>
        <end position="269"/>
    </location>
</feature>
<evidence type="ECO:0000256" key="1">
    <source>
        <dbReference type="ARBA" id="ARBA00006890"/>
    </source>
</evidence>
<comment type="catalytic activity">
    <reaction evidence="5">
        <text>alpha-D-glucose 1-phosphate + UTP + H(+) = UDP-alpha-D-glucose + diphosphate</text>
        <dbReference type="Rhea" id="RHEA:19889"/>
        <dbReference type="ChEBI" id="CHEBI:15378"/>
        <dbReference type="ChEBI" id="CHEBI:33019"/>
        <dbReference type="ChEBI" id="CHEBI:46398"/>
        <dbReference type="ChEBI" id="CHEBI:58601"/>
        <dbReference type="ChEBI" id="CHEBI:58885"/>
        <dbReference type="EC" id="2.7.7.9"/>
    </reaction>
</comment>
<dbReference type="InterPro" id="IPR005835">
    <property type="entry name" value="NTP_transferase_dom"/>
</dbReference>
<evidence type="ECO:0000256" key="4">
    <source>
        <dbReference type="ARBA" id="ARBA00022695"/>
    </source>
</evidence>
<gene>
    <name evidence="7" type="ORF">COU02_00480</name>
</gene>
<dbReference type="PANTHER" id="PTHR43197">
    <property type="entry name" value="UTP--GLUCOSE-1-PHOSPHATE URIDYLYLTRANSFERASE"/>
    <property type="match status" value="1"/>
</dbReference>
<dbReference type="EC" id="2.7.7.9" evidence="2"/>
<evidence type="ECO:0000313" key="7">
    <source>
        <dbReference type="EMBL" id="PIR91378.1"/>
    </source>
</evidence>
<dbReference type="AlphaFoldDB" id="A0A2H0UX22"/>
<proteinExistence type="inferred from homology"/>
<dbReference type="GO" id="GO:0003983">
    <property type="term" value="F:UTP:glucose-1-phosphate uridylyltransferase activity"/>
    <property type="evidence" value="ECO:0007669"/>
    <property type="project" value="UniProtKB-EC"/>
</dbReference>
<evidence type="ECO:0000313" key="8">
    <source>
        <dbReference type="Proteomes" id="UP000230882"/>
    </source>
</evidence>
<evidence type="ECO:0000256" key="2">
    <source>
        <dbReference type="ARBA" id="ARBA00012415"/>
    </source>
</evidence>
<comment type="caution">
    <text evidence="7">The sequence shown here is derived from an EMBL/GenBank/DDBJ whole genome shotgun (WGS) entry which is preliminary data.</text>
</comment>
<dbReference type="InterPro" id="IPR005771">
    <property type="entry name" value="GalU_uridylyltTrfase_bac/arc"/>
</dbReference>